<dbReference type="AlphaFoldDB" id="A0AAN4ZP06"/>
<evidence type="ECO:0000256" key="1">
    <source>
        <dbReference type="SAM" id="MobiDB-lite"/>
    </source>
</evidence>
<feature type="compositionally biased region" description="Basic residues" evidence="1">
    <location>
        <begin position="183"/>
        <end position="192"/>
    </location>
</feature>
<accession>A0AAN4ZP06</accession>
<keyword evidence="4" id="KW-1185">Reference proteome</keyword>
<dbReference type="InterPro" id="IPR040192">
    <property type="entry name" value="CUEDC1"/>
</dbReference>
<feature type="compositionally biased region" description="Low complexity" evidence="1">
    <location>
        <begin position="107"/>
        <end position="119"/>
    </location>
</feature>
<organism evidence="3 4">
    <name type="scientific">Pristionchus mayeri</name>
    <dbReference type="NCBI Taxonomy" id="1317129"/>
    <lineage>
        <taxon>Eukaryota</taxon>
        <taxon>Metazoa</taxon>
        <taxon>Ecdysozoa</taxon>
        <taxon>Nematoda</taxon>
        <taxon>Chromadorea</taxon>
        <taxon>Rhabditida</taxon>
        <taxon>Rhabditina</taxon>
        <taxon>Diplogasteromorpha</taxon>
        <taxon>Diplogasteroidea</taxon>
        <taxon>Neodiplogasteridae</taxon>
        <taxon>Pristionchus</taxon>
    </lineage>
</organism>
<sequence length="240" mass="27656">PSPLSLHLVLRLSFPSPPPLFGLRTFTDSFCLREMASAAPLLDFNTAMSDFTVMFPTRSREEIEEVLWKNGGAIQSSIDELLMKEEKEKAGAPARVDVSSLQHRRQSNQSRSSTESKQSPTLPSLEEIKKDSWRVRRKIMENECKLTFEFNAQRRNALLSEQKALLAQEREYSRFIQREERRKKEKRSKSTPRKKEEKKDIVDTVLNLSAASRKRWDSFVRGFSVESSGGERKRTTTSVD</sequence>
<reference evidence="4" key="1">
    <citation type="submission" date="2022-10" db="EMBL/GenBank/DDBJ databases">
        <title>Genome assembly of Pristionchus species.</title>
        <authorList>
            <person name="Yoshida K."/>
            <person name="Sommer R.J."/>
        </authorList>
    </citation>
    <scope>NUCLEOTIDE SEQUENCE [LARGE SCALE GENOMIC DNA]</scope>
    <source>
        <strain evidence="4">RS5460</strain>
    </source>
</reference>
<dbReference type="PANTHER" id="PTHR13467:SF3">
    <property type="entry name" value="CUE DOMAIN-CONTAINING PROTEIN 1"/>
    <property type="match status" value="1"/>
</dbReference>
<dbReference type="InterPro" id="IPR003892">
    <property type="entry name" value="CUE"/>
</dbReference>
<dbReference type="EMBL" id="BTRK01000003">
    <property type="protein sequence ID" value="GMR41787.1"/>
    <property type="molecule type" value="Genomic_DNA"/>
</dbReference>
<dbReference type="PANTHER" id="PTHR13467">
    <property type="entry name" value="CUE DOMAIN CONTAINING PROTEIN 1"/>
    <property type="match status" value="1"/>
</dbReference>
<evidence type="ECO:0000313" key="3">
    <source>
        <dbReference type="EMBL" id="GMR41787.1"/>
    </source>
</evidence>
<evidence type="ECO:0000259" key="2">
    <source>
        <dbReference type="PROSITE" id="PS51140"/>
    </source>
</evidence>
<feature type="non-terminal residue" evidence="3">
    <location>
        <position position="1"/>
    </location>
</feature>
<name>A0AAN4ZP06_9BILA</name>
<dbReference type="PROSITE" id="PS51140">
    <property type="entry name" value="CUE"/>
    <property type="match status" value="1"/>
</dbReference>
<evidence type="ECO:0000313" key="4">
    <source>
        <dbReference type="Proteomes" id="UP001328107"/>
    </source>
</evidence>
<dbReference type="SUPFAM" id="SSF46934">
    <property type="entry name" value="UBA-like"/>
    <property type="match status" value="1"/>
</dbReference>
<feature type="region of interest" description="Disordered" evidence="1">
    <location>
        <begin position="89"/>
        <end position="125"/>
    </location>
</feature>
<protein>
    <recommendedName>
        <fullName evidence="2">CUE domain-containing protein</fullName>
    </recommendedName>
</protein>
<comment type="caution">
    <text evidence="3">The sequence shown here is derived from an EMBL/GenBank/DDBJ whole genome shotgun (WGS) entry which is preliminary data.</text>
</comment>
<feature type="region of interest" description="Disordered" evidence="1">
    <location>
        <begin position="178"/>
        <end position="199"/>
    </location>
</feature>
<dbReference type="InterPro" id="IPR009060">
    <property type="entry name" value="UBA-like_sf"/>
</dbReference>
<gene>
    <name evidence="3" type="ORF">PMAYCL1PPCAC_11982</name>
</gene>
<dbReference type="GO" id="GO:0043130">
    <property type="term" value="F:ubiquitin binding"/>
    <property type="evidence" value="ECO:0007669"/>
    <property type="project" value="InterPro"/>
</dbReference>
<dbReference type="Proteomes" id="UP001328107">
    <property type="component" value="Unassembled WGS sequence"/>
</dbReference>
<dbReference type="Gene3D" id="1.10.8.10">
    <property type="entry name" value="DNA helicase RuvA subunit, C-terminal domain"/>
    <property type="match status" value="1"/>
</dbReference>
<feature type="domain" description="CUE" evidence="2">
    <location>
        <begin position="43"/>
        <end position="85"/>
    </location>
</feature>
<proteinExistence type="predicted"/>